<accession>A0ABX2DD94</accession>
<dbReference type="InterPro" id="IPR058637">
    <property type="entry name" value="YknX-like_C"/>
</dbReference>
<dbReference type="PANTHER" id="PTHR30469:SF15">
    <property type="entry name" value="HLYD FAMILY OF SECRETION PROTEINS"/>
    <property type="match status" value="1"/>
</dbReference>
<organism evidence="4 5">
    <name type="scientific">Pedobacter boryungensis</name>
    <dbReference type="NCBI Taxonomy" id="869962"/>
    <lineage>
        <taxon>Bacteria</taxon>
        <taxon>Pseudomonadati</taxon>
        <taxon>Bacteroidota</taxon>
        <taxon>Sphingobacteriia</taxon>
        <taxon>Sphingobacteriales</taxon>
        <taxon>Sphingobacteriaceae</taxon>
        <taxon>Pedobacter</taxon>
    </lineage>
</organism>
<evidence type="ECO:0000259" key="2">
    <source>
        <dbReference type="Pfam" id="PF25917"/>
    </source>
</evidence>
<evidence type="ECO:0000259" key="3">
    <source>
        <dbReference type="Pfam" id="PF25989"/>
    </source>
</evidence>
<dbReference type="Pfam" id="PF25917">
    <property type="entry name" value="BSH_RND"/>
    <property type="match status" value="1"/>
</dbReference>
<dbReference type="PANTHER" id="PTHR30469">
    <property type="entry name" value="MULTIDRUG RESISTANCE PROTEIN MDTA"/>
    <property type="match status" value="1"/>
</dbReference>
<dbReference type="Proteomes" id="UP000762110">
    <property type="component" value="Unassembled WGS sequence"/>
</dbReference>
<evidence type="ECO:0000313" key="5">
    <source>
        <dbReference type="Proteomes" id="UP000762110"/>
    </source>
</evidence>
<proteinExistence type="inferred from homology"/>
<evidence type="ECO:0000256" key="1">
    <source>
        <dbReference type="ARBA" id="ARBA00009477"/>
    </source>
</evidence>
<dbReference type="InterPro" id="IPR058625">
    <property type="entry name" value="MdtA-like_BSH"/>
</dbReference>
<feature type="domain" description="Multidrug resistance protein MdtA-like barrel-sandwich hybrid" evidence="2">
    <location>
        <begin position="84"/>
        <end position="206"/>
    </location>
</feature>
<dbReference type="Gene3D" id="2.40.30.170">
    <property type="match status" value="1"/>
</dbReference>
<dbReference type="Gene3D" id="1.10.287.470">
    <property type="entry name" value="Helix hairpin bin"/>
    <property type="match status" value="1"/>
</dbReference>
<dbReference type="EMBL" id="JABMKV010000002">
    <property type="protein sequence ID" value="NQX32073.1"/>
    <property type="molecule type" value="Genomic_DNA"/>
</dbReference>
<dbReference type="PROSITE" id="PS51257">
    <property type="entry name" value="PROKAR_LIPOPROTEIN"/>
    <property type="match status" value="1"/>
</dbReference>
<sequence length="362" mass="39513">MKRILFIAAIAFLAACSSEKKDPKAELADLKKQRTELDAKIAKLESTVGGKDSVSTKDVTVFDVKQTTFNNYVEIQGKVDAEQNVQVNPEAQGVVTRVYVSIGQNVSKGQVLAQIDDNVLRQSMAQLQTQIDLATNLFNRQKNLWDQKIGTEVQYLNAKTQKEGLERQMNVLRSQQAMYKIKAPISGSVEQMDLKVGQAVAPGMTGIRIVNGNILKAKAQVAESYLGKISQGDDVKVIFPDIPDSLVTKVSFAAKVIDPASRSFNIEVKLPSNAKYRANMIVVLKVVDYKNPKAIVVPVSAIQNAENGQYVITVVDGKAKRTTIKAGRTIDGKTEILSGLTEGDKVVTTGIDDINEGDPVKY</sequence>
<dbReference type="Pfam" id="PF25989">
    <property type="entry name" value="YknX_C"/>
    <property type="match status" value="1"/>
</dbReference>
<dbReference type="SUPFAM" id="SSF111369">
    <property type="entry name" value="HlyD-like secretion proteins"/>
    <property type="match status" value="1"/>
</dbReference>
<evidence type="ECO:0000313" key="4">
    <source>
        <dbReference type="EMBL" id="NQX32073.1"/>
    </source>
</evidence>
<reference evidence="4 5" key="1">
    <citation type="submission" date="2020-05" db="EMBL/GenBank/DDBJ databases">
        <title>Description of Pedobacter foliorum sp. nov.</title>
        <authorList>
            <person name="Qi S."/>
            <person name="Carlier A."/>
            <person name="Cnockaert M."/>
            <person name="Vandamme P."/>
        </authorList>
    </citation>
    <scope>NUCLEOTIDE SEQUENCE [LARGE SCALE GENOMIC DNA]</scope>
    <source>
        <strain evidence="4 5">LMG 31300</strain>
    </source>
</reference>
<dbReference type="NCBIfam" id="TIGR01730">
    <property type="entry name" value="RND_mfp"/>
    <property type="match status" value="1"/>
</dbReference>
<protein>
    <submittedName>
        <fullName evidence="4">Efflux RND transporter periplasmic adaptor subunit</fullName>
    </submittedName>
</protein>
<name>A0ABX2DD94_9SPHI</name>
<comment type="similarity">
    <text evidence="1">Belongs to the membrane fusion protein (MFP) (TC 8.A.1) family.</text>
</comment>
<dbReference type="Gene3D" id="2.40.420.20">
    <property type="match status" value="1"/>
</dbReference>
<gene>
    <name evidence="4" type="ORF">HQN85_10060</name>
</gene>
<dbReference type="InterPro" id="IPR006143">
    <property type="entry name" value="RND_pump_MFP"/>
</dbReference>
<dbReference type="RefSeq" id="WP_173271755.1">
    <property type="nucleotide sequence ID" value="NZ_JABMKV010000002.1"/>
</dbReference>
<comment type="caution">
    <text evidence="4">The sequence shown here is derived from an EMBL/GenBank/DDBJ whole genome shotgun (WGS) entry which is preliminary data.</text>
</comment>
<dbReference type="Gene3D" id="2.40.50.100">
    <property type="match status" value="1"/>
</dbReference>
<feature type="domain" description="YknX-like C-terminal permuted SH3-like" evidence="3">
    <location>
        <begin position="294"/>
        <end position="361"/>
    </location>
</feature>
<keyword evidence="5" id="KW-1185">Reference proteome</keyword>